<sequence>MSYRQEAAASLPTYPLVHVPSTTQRHCRAFRTASSAFMYDCFDAVLGVQWTTALSLILLRSLLRTHALKEDLTVRENSAIEPTVRNVTHPDLLQ</sequence>
<keyword evidence="2" id="KW-1185">Reference proteome</keyword>
<dbReference type="Proteomes" id="UP001558632">
    <property type="component" value="Unassembled WGS sequence"/>
</dbReference>
<reference evidence="1 2" key="1">
    <citation type="submission" date="2024-07" db="EMBL/GenBank/DDBJ databases">
        <title>Enhanced genomic and transcriptomic resources for Trichinella pseudospiralis and T. spiralis underpin the discovery of pronounced molecular differences between stages and species.</title>
        <authorList>
            <person name="Pasi K.K."/>
            <person name="La Rosa G."/>
            <person name="Gomez-Morales M.A."/>
            <person name="Tosini F."/>
            <person name="Sumanam S."/>
            <person name="Young N.D."/>
            <person name="Chang B.C."/>
            <person name="Robin G.B."/>
        </authorList>
    </citation>
    <scope>NUCLEOTIDE SEQUENCE [LARGE SCALE GENOMIC DNA]</scope>
    <source>
        <strain evidence="1">ISS534</strain>
    </source>
</reference>
<organism evidence="1 2">
    <name type="scientific">Trichinella spiralis</name>
    <name type="common">Trichina worm</name>
    <dbReference type="NCBI Taxonomy" id="6334"/>
    <lineage>
        <taxon>Eukaryota</taxon>
        <taxon>Metazoa</taxon>
        <taxon>Ecdysozoa</taxon>
        <taxon>Nematoda</taxon>
        <taxon>Enoplea</taxon>
        <taxon>Dorylaimia</taxon>
        <taxon>Trichinellida</taxon>
        <taxon>Trichinellidae</taxon>
        <taxon>Trichinella</taxon>
    </lineage>
</organism>
<name>A0ABR3KBH8_TRISP</name>
<dbReference type="EMBL" id="JBEUSY010000439">
    <property type="protein sequence ID" value="KAL1233016.1"/>
    <property type="molecule type" value="Genomic_DNA"/>
</dbReference>
<comment type="caution">
    <text evidence="1">The sequence shown here is derived from an EMBL/GenBank/DDBJ whole genome shotgun (WGS) entry which is preliminary data.</text>
</comment>
<proteinExistence type="predicted"/>
<evidence type="ECO:0000313" key="1">
    <source>
        <dbReference type="EMBL" id="KAL1233016.1"/>
    </source>
</evidence>
<gene>
    <name evidence="1" type="ORF">TSPI_00811</name>
</gene>
<protein>
    <submittedName>
        <fullName evidence="1">Ribonuclease 3</fullName>
    </submittedName>
</protein>
<evidence type="ECO:0000313" key="2">
    <source>
        <dbReference type="Proteomes" id="UP001558632"/>
    </source>
</evidence>
<accession>A0ABR3KBH8</accession>